<dbReference type="SUPFAM" id="SSF48208">
    <property type="entry name" value="Six-hairpin glycosidases"/>
    <property type="match status" value="1"/>
</dbReference>
<reference evidence="2" key="1">
    <citation type="journal article" date="2021" name="PeerJ">
        <title>Extensive microbial diversity within the chicken gut microbiome revealed by metagenomics and culture.</title>
        <authorList>
            <person name="Gilroy R."/>
            <person name="Ravi A."/>
            <person name="Getino M."/>
            <person name="Pursley I."/>
            <person name="Horton D.L."/>
            <person name="Alikhan N.F."/>
            <person name="Baker D."/>
            <person name="Gharbi K."/>
            <person name="Hall N."/>
            <person name="Watson M."/>
            <person name="Adriaenssens E.M."/>
            <person name="Foster-Nyarko E."/>
            <person name="Jarju S."/>
            <person name="Secka A."/>
            <person name="Antonio M."/>
            <person name="Oren A."/>
            <person name="Chaudhuri R.R."/>
            <person name="La Ragione R."/>
            <person name="Hildebrand F."/>
            <person name="Pallen M.J."/>
        </authorList>
    </citation>
    <scope>NUCLEOTIDE SEQUENCE</scope>
    <source>
        <strain evidence="2">5134</strain>
    </source>
</reference>
<evidence type="ECO:0000313" key="2">
    <source>
        <dbReference type="EMBL" id="HIY67965.1"/>
    </source>
</evidence>
<keyword evidence="1" id="KW-0732">Signal</keyword>
<dbReference type="Proteomes" id="UP000886844">
    <property type="component" value="Unassembled WGS sequence"/>
</dbReference>
<feature type="signal peptide" evidence="1">
    <location>
        <begin position="1"/>
        <end position="21"/>
    </location>
</feature>
<sequence>MKKFLPILFAASCTIGWSAQASDGALSGRLWLKTPGNDAVAYELHTSETGGGVLEADQSLPVTIRREIAQQGDETRILLTLTASEEVYYNIEQIYRTALPHKECLFYMPGFWYHRNLRSPEAAPSFHTSDSWQVREDRLSTPLTGLFDERSGDFCTVLRTDPLREEALGCHNRGEVILSGHTSLGFTGFRNVDGKAALVFGFPWSEAPKSYIRKLTLAPEVQTFEKLGKGESRQLSWRIRRGRCDSYSSFVADVWNDSFDTFDPQPLTPRHTPEEAKALLARYFIQSYVGDYPLKYTSGVELRTADPASNGIAEVGFLGRVLLNAFNALEYGEASGNDTLVTNARSIFDSYLEHGFTSNGLFREVVDFRRNRESDVYSIRRQSEGVYAVLNYLAYEQRQGRRHPQWEARIRTLLGQLLRLQAADGSFPRKFRDDLSVVDASGGSTPSATLPLTMAAVYFRDKNYGESARRTASYLEKSIIAPADYFSSTLDANCEDKEASLYASTAMFYLAMSSRGAERQHYVDLCREAAYFALSWYYLWDVPFAGGQMLGDVGFHSRGWGNVSVENNHIDVFIFEFATVLDWLADECREPRFARMSAVIRSSMLQLMPTEATHFCIGRTGYYPEVVQHTAWDYGKNGKGFYNDIFAPGWTVASLWQMLSPERVSNFFAR</sequence>
<name>A0A9D1YZJ5_9BACT</name>
<dbReference type="InterPro" id="IPR008928">
    <property type="entry name" value="6-hairpin_glycosidase_sf"/>
</dbReference>
<accession>A0A9D1YZJ5</accession>
<organism evidence="2 3">
    <name type="scientific">Candidatus Alistipes intestinigallinarum</name>
    <dbReference type="NCBI Taxonomy" id="2838440"/>
    <lineage>
        <taxon>Bacteria</taxon>
        <taxon>Pseudomonadati</taxon>
        <taxon>Bacteroidota</taxon>
        <taxon>Bacteroidia</taxon>
        <taxon>Bacteroidales</taxon>
        <taxon>Rikenellaceae</taxon>
        <taxon>Alistipes</taxon>
    </lineage>
</organism>
<dbReference type="EMBL" id="DXDA01000007">
    <property type="protein sequence ID" value="HIY67965.1"/>
    <property type="molecule type" value="Genomic_DNA"/>
</dbReference>
<reference evidence="2" key="2">
    <citation type="submission" date="2021-04" db="EMBL/GenBank/DDBJ databases">
        <authorList>
            <person name="Gilroy R."/>
        </authorList>
    </citation>
    <scope>NUCLEOTIDE SEQUENCE</scope>
    <source>
        <strain evidence="2">5134</strain>
    </source>
</reference>
<gene>
    <name evidence="2" type="ORF">H9828_00950</name>
</gene>
<evidence type="ECO:0000313" key="3">
    <source>
        <dbReference type="Proteomes" id="UP000886844"/>
    </source>
</evidence>
<evidence type="ECO:0000256" key="1">
    <source>
        <dbReference type="SAM" id="SignalP"/>
    </source>
</evidence>
<protein>
    <submittedName>
        <fullName evidence="2">Uncharacterized protein</fullName>
    </submittedName>
</protein>
<proteinExistence type="predicted"/>
<dbReference type="AlphaFoldDB" id="A0A9D1YZJ5"/>
<dbReference type="GO" id="GO:0005975">
    <property type="term" value="P:carbohydrate metabolic process"/>
    <property type="evidence" value="ECO:0007669"/>
    <property type="project" value="InterPro"/>
</dbReference>
<comment type="caution">
    <text evidence="2">The sequence shown here is derived from an EMBL/GenBank/DDBJ whole genome shotgun (WGS) entry which is preliminary data.</text>
</comment>
<feature type="chain" id="PRO_5038910154" evidence="1">
    <location>
        <begin position="22"/>
        <end position="670"/>
    </location>
</feature>